<feature type="transmembrane region" description="Helical" evidence="3">
    <location>
        <begin position="21"/>
        <end position="43"/>
    </location>
</feature>
<evidence type="ECO:0000313" key="6">
    <source>
        <dbReference type="Proteomes" id="UP000232615"/>
    </source>
</evidence>
<dbReference type="GO" id="GO:0005524">
    <property type="term" value="F:ATP binding"/>
    <property type="evidence" value="ECO:0007669"/>
    <property type="project" value="UniProtKB-KW"/>
</dbReference>
<dbReference type="PROSITE" id="PS50011">
    <property type="entry name" value="PROTEIN_KINASE_DOM"/>
    <property type="match status" value="1"/>
</dbReference>
<dbReference type="SUPFAM" id="SSF56112">
    <property type="entry name" value="Protein kinase-like (PK-like)"/>
    <property type="match status" value="1"/>
</dbReference>
<accession>V9SGE0</accession>
<evidence type="ECO:0000259" key="4">
    <source>
        <dbReference type="PROSITE" id="PS50011"/>
    </source>
</evidence>
<dbReference type="Pfam" id="PF00069">
    <property type="entry name" value="Pkinase"/>
    <property type="match status" value="1"/>
</dbReference>
<keyword evidence="2" id="KW-0067">ATP-binding</keyword>
<dbReference type="PANTHER" id="PTHR24055">
    <property type="entry name" value="MITOGEN-ACTIVATED PROTEIN KINASE"/>
    <property type="match status" value="1"/>
</dbReference>
<keyword evidence="3" id="KW-1133">Transmembrane helix</keyword>
<evidence type="ECO:0000256" key="1">
    <source>
        <dbReference type="ARBA" id="ARBA00022741"/>
    </source>
</evidence>
<keyword evidence="1" id="KW-0547">Nucleotide-binding</keyword>
<keyword evidence="5" id="KW-0418">Kinase</keyword>
<keyword evidence="3" id="KW-0472">Membrane</keyword>
<reference evidence="5 6" key="1">
    <citation type="journal article" date="2014" name="Arch. Virol.">
        <title>Complete genome sequence of Tunisvirus, a new member of the proposed family Marseilleviridae.</title>
        <authorList>
            <person name="Aherfi S."/>
            <person name="Boughalmi M."/>
            <person name="Pagnier I."/>
            <person name="Fournous G."/>
            <person name="La Scola B."/>
            <person name="Raoult D."/>
            <person name="Colson P."/>
        </authorList>
    </citation>
    <scope>NUCLEOTIDE SEQUENCE [LARGE SCALE GENOMIC DNA]</scope>
    <source>
        <strain evidence="5 6">U484</strain>
    </source>
</reference>
<organism evidence="5 6">
    <name type="scientific">Tunisvirus fontaine2</name>
    <dbReference type="NCBI Taxonomy" id="1421067"/>
    <lineage>
        <taxon>Viruses</taxon>
        <taxon>Varidnaviria</taxon>
        <taxon>Bamfordvirae</taxon>
        <taxon>Nucleocytoviricota</taxon>
        <taxon>Megaviricetes</taxon>
        <taxon>Pimascovirales</taxon>
        <taxon>Pimascovirales incertae sedis</taxon>
        <taxon>Marseilleviridae</taxon>
        <taxon>Losannavirus</taxon>
        <taxon>Losannavirus tunisense</taxon>
    </lineage>
</organism>
<evidence type="ECO:0000256" key="2">
    <source>
        <dbReference type="ARBA" id="ARBA00022840"/>
    </source>
</evidence>
<dbReference type="PROSITE" id="PS00108">
    <property type="entry name" value="PROTEIN_KINASE_ST"/>
    <property type="match status" value="1"/>
</dbReference>
<dbReference type="InterPro" id="IPR008271">
    <property type="entry name" value="Ser/Thr_kinase_AS"/>
</dbReference>
<dbReference type="InterPro" id="IPR050117">
    <property type="entry name" value="MAPK"/>
</dbReference>
<dbReference type="EMBL" id="KF483846">
    <property type="protein sequence ID" value="AHC54827.1"/>
    <property type="molecule type" value="Genomic_DNA"/>
</dbReference>
<evidence type="ECO:0000256" key="3">
    <source>
        <dbReference type="SAM" id="Phobius"/>
    </source>
</evidence>
<name>V9SGE0_9VIRU</name>
<keyword evidence="5" id="KW-0723">Serine/threonine-protein kinase</keyword>
<dbReference type="InterPro" id="IPR011009">
    <property type="entry name" value="Kinase-like_dom_sf"/>
</dbReference>
<keyword evidence="5" id="KW-0808">Transferase</keyword>
<gene>
    <name evidence="5" type="ORF">TNS_ORF109</name>
</gene>
<dbReference type="Proteomes" id="UP000232615">
    <property type="component" value="Segment"/>
</dbReference>
<dbReference type="InterPro" id="IPR000719">
    <property type="entry name" value="Prot_kinase_dom"/>
</dbReference>
<sequence>MHAKKDLVNFHNIFYWSDKKYFLFQIFFLISQKIFSGLCVLRASANGKTSRTFGLFIFTLTTMEEVPKDIALEVSRLFPTFSYSCVIQYNEGHSCVCRGTMDGMCVVIKSGDDTTEANEEAEFADYFACNRHDNVLGSYVTNSEDFTHTIYEDLGMDLREYVYRHSVKGALNPDNIQFIFRSVILGLRHITRCGVIHSDVKPDNIFIDDDLNVKIGDFGNSFFADECGFVDTEGVVSTVNYRAPDIILGRRTFTSKVDVWSAGCVLAFLAGGKDLFTAQNDTAMVKEITSKLGGFSNEERQTIGKSSLWPFTNKSEKKKLWFDALGEDGNDLLNKMLRYCEDDRISFEEIAKHRYLQ</sequence>
<feature type="domain" description="Protein kinase" evidence="4">
    <location>
        <begin position="24"/>
        <end position="356"/>
    </location>
</feature>
<dbReference type="GO" id="GO:0004674">
    <property type="term" value="F:protein serine/threonine kinase activity"/>
    <property type="evidence" value="ECO:0007669"/>
    <property type="project" value="UniProtKB-KW"/>
</dbReference>
<dbReference type="SMART" id="SM00220">
    <property type="entry name" value="S_TKc"/>
    <property type="match status" value="1"/>
</dbReference>
<keyword evidence="6" id="KW-1185">Reference proteome</keyword>
<evidence type="ECO:0000313" key="5">
    <source>
        <dbReference type="EMBL" id="AHC54827.1"/>
    </source>
</evidence>
<proteinExistence type="predicted"/>
<protein>
    <submittedName>
        <fullName evidence="5">Serine/threonine protein kinase</fullName>
    </submittedName>
</protein>
<dbReference type="Gene3D" id="1.10.510.10">
    <property type="entry name" value="Transferase(Phosphotransferase) domain 1"/>
    <property type="match status" value="1"/>
</dbReference>
<keyword evidence="3" id="KW-0812">Transmembrane</keyword>